<organism evidence="1 2">
    <name type="scientific">Halomarina halobia</name>
    <dbReference type="NCBI Taxonomy" id="3033386"/>
    <lineage>
        <taxon>Archaea</taxon>
        <taxon>Methanobacteriati</taxon>
        <taxon>Methanobacteriota</taxon>
        <taxon>Stenosarchaea group</taxon>
        <taxon>Halobacteria</taxon>
        <taxon>Halobacteriales</taxon>
        <taxon>Natronomonadaceae</taxon>
        <taxon>Halomarina</taxon>
    </lineage>
</organism>
<protein>
    <submittedName>
        <fullName evidence="1">Uncharacterized protein</fullName>
    </submittedName>
</protein>
<dbReference type="EMBL" id="JBHTBF010000001">
    <property type="protein sequence ID" value="MFC7315939.1"/>
    <property type="molecule type" value="Genomic_DNA"/>
</dbReference>
<comment type="caution">
    <text evidence="1">The sequence shown here is derived from an EMBL/GenBank/DDBJ whole genome shotgun (WGS) entry which is preliminary data.</text>
</comment>
<gene>
    <name evidence="1" type="ORF">ACFQPE_03900</name>
</gene>
<sequence length="105" mass="11333">MSTGLHATGGDVGATIGVGVELTGWLIARAGLERAQMALSPDATVVDAVDELTDRYGVQVRPALLQGDRLRHDTVALRRTGGDWERVFGGTSLEQGDHVRFEFRE</sequence>
<dbReference type="Proteomes" id="UP001596547">
    <property type="component" value="Unassembled WGS sequence"/>
</dbReference>
<keyword evidence="2" id="KW-1185">Reference proteome</keyword>
<name>A0ABD6A7H7_9EURY</name>
<dbReference type="AlphaFoldDB" id="A0ABD6A7H7"/>
<dbReference type="GeneID" id="79314918"/>
<evidence type="ECO:0000313" key="2">
    <source>
        <dbReference type="Proteomes" id="UP001596547"/>
    </source>
</evidence>
<proteinExistence type="predicted"/>
<evidence type="ECO:0000313" key="1">
    <source>
        <dbReference type="EMBL" id="MFC7315939.1"/>
    </source>
</evidence>
<reference evidence="1 2" key="1">
    <citation type="journal article" date="2019" name="Int. J. Syst. Evol. Microbiol.">
        <title>The Global Catalogue of Microorganisms (GCM) 10K type strain sequencing project: providing services to taxonomists for standard genome sequencing and annotation.</title>
        <authorList>
            <consortium name="The Broad Institute Genomics Platform"/>
            <consortium name="The Broad Institute Genome Sequencing Center for Infectious Disease"/>
            <person name="Wu L."/>
            <person name="Ma J."/>
        </authorList>
    </citation>
    <scope>NUCLEOTIDE SEQUENCE [LARGE SCALE GENOMIC DNA]</scope>
    <source>
        <strain evidence="1 2">PSR21</strain>
    </source>
</reference>
<dbReference type="RefSeq" id="WP_276305341.1">
    <property type="nucleotide sequence ID" value="NZ_CP119992.1"/>
</dbReference>
<accession>A0ABD6A7H7</accession>